<organism evidence="1">
    <name type="scientific">Enterobacter kobei</name>
    <dbReference type="NCBI Taxonomy" id="208224"/>
    <lineage>
        <taxon>Bacteria</taxon>
        <taxon>Pseudomonadati</taxon>
        <taxon>Pseudomonadota</taxon>
        <taxon>Gammaproteobacteria</taxon>
        <taxon>Enterobacterales</taxon>
        <taxon>Enterobacteriaceae</taxon>
        <taxon>Enterobacter</taxon>
        <taxon>Enterobacter cloacae complex</taxon>
    </lineage>
</organism>
<accession>A0A2J0PGQ4</accession>
<name>A0A2J0PGQ4_9ENTR</name>
<dbReference type="Proteomes" id="UP000230495">
    <property type="component" value="Unassembled WGS sequence"/>
</dbReference>
<sequence length="98" mass="10428">MKKILIPAIAIILAGCVYMGKNFDETKLASISKGVTTKQQVVSLFGEPTTSTYDSDGNQILLWSYSEGNALGGANSKILSVKLHDGKVESYSVSKSAI</sequence>
<protein>
    <recommendedName>
        <fullName evidence="3">Lipoprotein SmpA/OmlA domain-containing protein</fullName>
    </recommendedName>
</protein>
<reference evidence="1 2" key="1">
    <citation type="journal article" date="2017" name="J. Antimicrob. Chemother.">
        <title>Characterization of the population structure, drug resistance mechanisms and plasmids of the community-associated Enterobacter cloacae complex in China.</title>
        <authorList>
            <person name="Zhou K."/>
            <person name="Yu W."/>
            <person name="Cao X."/>
            <person name="Shen P."/>
            <person name="Lu H."/>
            <person name="Luo Q."/>
            <person name="Rossen J.W.A."/>
            <person name="Xiao Y."/>
        </authorList>
    </citation>
    <scope>NUCLEOTIDE SEQUENCE [LARGE SCALE GENOMIC DNA]</scope>
    <source>
        <strain evidence="1">ECC1097</strain>
    </source>
</reference>
<dbReference type="AlphaFoldDB" id="A0A2J0PGQ4"/>
<proteinExistence type="predicted"/>
<evidence type="ECO:0000313" key="2">
    <source>
        <dbReference type="Proteomes" id="UP000230495"/>
    </source>
</evidence>
<evidence type="ECO:0000313" key="1">
    <source>
        <dbReference type="EMBL" id="PJD68116.1"/>
    </source>
</evidence>
<dbReference type="RefSeq" id="WP_023306067.1">
    <property type="nucleotide sequence ID" value="NZ_JAMWIU010000017.1"/>
</dbReference>
<dbReference type="PROSITE" id="PS51257">
    <property type="entry name" value="PROKAR_LIPOPROTEIN"/>
    <property type="match status" value="1"/>
</dbReference>
<evidence type="ECO:0008006" key="3">
    <source>
        <dbReference type="Google" id="ProtNLM"/>
    </source>
</evidence>
<gene>
    <name evidence="1" type="ORF">B9Q37_23820</name>
</gene>
<comment type="caution">
    <text evidence="1">The sequence shown here is derived from an EMBL/GenBank/DDBJ whole genome shotgun (WGS) entry which is preliminary data.</text>
</comment>
<dbReference type="OrthoDB" id="6546839at2"/>
<dbReference type="EMBL" id="NEEU01000028">
    <property type="protein sequence ID" value="PJD68116.1"/>
    <property type="molecule type" value="Genomic_DNA"/>
</dbReference>